<dbReference type="RefSeq" id="WP_069700696.1">
    <property type="nucleotide sequence ID" value="NZ_MJAT01000001.1"/>
</dbReference>
<dbReference type="SUPFAM" id="SSF50447">
    <property type="entry name" value="Translation proteins"/>
    <property type="match status" value="1"/>
</dbReference>
<dbReference type="GO" id="GO:0005737">
    <property type="term" value="C:cytoplasm"/>
    <property type="evidence" value="ECO:0007669"/>
    <property type="project" value="UniProtKB-SubCell"/>
</dbReference>
<dbReference type="InterPro" id="IPR057335">
    <property type="entry name" value="Beta-barrel_SelB"/>
</dbReference>
<dbReference type="GO" id="GO:0003924">
    <property type="term" value="F:GTPase activity"/>
    <property type="evidence" value="ECO:0007669"/>
    <property type="project" value="InterPro"/>
</dbReference>
<evidence type="ECO:0000256" key="7">
    <source>
        <dbReference type="ARBA" id="ARBA00025526"/>
    </source>
</evidence>
<keyword evidence="11" id="KW-1185">Reference proteome</keyword>
<dbReference type="InterPro" id="IPR036388">
    <property type="entry name" value="WH-like_DNA-bd_sf"/>
</dbReference>
<dbReference type="GO" id="GO:0003746">
    <property type="term" value="F:translation elongation factor activity"/>
    <property type="evidence" value="ECO:0007669"/>
    <property type="project" value="UniProtKB-KW"/>
</dbReference>
<dbReference type="InterPro" id="IPR005225">
    <property type="entry name" value="Small_GTP-bd"/>
</dbReference>
<dbReference type="PRINTS" id="PR00315">
    <property type="entry name" value="ELONGATNFCT"/>
</dbReference>
<dbReference type="CDD" id="cd04171">
    <property type="entry name" value="SelB"/>
    <property type="match status" value="1"/>
</dbReference>
<sequence length="645" mass="72760">MSNRHIIMGTAGHIDHGKTTLIRALTGKETDYIKEEKERGISIDIGFAPLQLSDGRTIGVIDVPGHEKFIKNMLAGIGGIDFVLLIIDVNEGVMPQTTEHFHILELLGIEQGIIVLTKVDIAEPDWVEFVKEDIREQFAQTIFRNAPIVSVSAVTGAGIDELKQHIAEIADTVKTKEAIASFRLPVDRVFSIAGFGTVVTGTAVSGSIRVGDKIELLPAGKDARIRGIQHHSNKTDIGYAGQRLALNVVGLDVADIERGMVISETNMYKPTTLIDVRVQMINPSPRELQNRARIRIYTGSSEVFGRIILLEKDVLESGESGLAQIKLEEPIVVEPKDRFIIRFYSPMETIGGGVVIEPHPTKFYKRLKPEVIKELEAKEKGGLAERILDSLRRLGVANAKQLVTETKVSSQVIIDNELKKLLENQQIQYIASVDMYVLRAEFHFLLKTTLSLIETYYQKNCYTRFVPKGQIHSEITSATRKSTYKPKILEAIWEQPEFKEKIESIGESLAFVDYQVELSEHERQILNKIEELYVASGVTPPNNQDVLEGNIDIKDHQQLLNLLMYLVEQKRLVLVTDDMFFHAQVILDLHQTIQKITQEKEKFTVSEFRDAIGASRKFAVALLEYFDREKITRRIGDERLLMKKL</sequence>
<proteinExistence type="predicted"/>
<comment type="caution">
    <text evidence="10">The sequence shown here is derived from an EMBL/GenBank/DDBJ whole genome shotgun (WGS) entry which is preliminary data.</text>
</comment>
<dbReference type="Pfam" id="PF25461">
    <property type="entry name" value="Beta-barrel_SelB"/>
    <property type="match status" value="1"/>
</dbReference>
<reference evidence="10 11" key="1">
    <citation type="submission" date="2016-09" db="EMBL/GenBank/DDBJ databases">
        <title>Desulfuribacillus arsenicus sp. nov., an obligately anaerobic, dissimilatory arsenic- and antimonate-reducing bacterium isolated from anoxic sediments.</title>
        <authorList>
            <person name="Abin C.A."/>
            <person name="Hollibaugh J.T."/>
        </authorList>
    </citation>
    <scope>NUCLEOTIDE SEQUENCE [LARGE SCALE GENOMIC DNA]</scope>
    <source>
        <strain evidence="10 11">MLFW-2</strain>
    </source>
</reference>
<evidence type="ECO:0000256" key="3">
    <source>
        <dbReference type="ARBA" id="ARBA00022490"/>
    </source>
</evidence>
<evidence type="ECO:0000256" key="2">
    <source>
        <dbReference type="ARBA" id="ARBA00015953"/>
    </source>
</evidence>
<dbReference type="InterPro" id="IPR009001">
    <property type="entry name" value="Transl_elong_EF1A/Init_IF2_C"/>
</dbReference>
<dbReference type="GO" id="GO:0005525">
    <property type="term" value="F:GTP binding"/>
    <property type="evidence" value="ECO:0007669"/>
    <property type="project" value="UniProtKB-KW"/>
</dbReference>
<protein>
    <recommendedName>
        <fullName evidence="2">Selenocysteine-specific elongation factor</fullName>
    </recommendedName>
    <alternativeName>
        <fullName evidence="8">SelB translation factor</fullName>
    </alternativeName>
</protein>
<dbReference type="Gene3D" id="1.10.10.10">
    <property type="entry name" value="Winged helix-like DNA-binding domain superfamily/Winged helix DNA-binding domain"/>
    <property type="match status" value="1"/>
</dbReference>
<evidence type="ECO:0000256" key="4">
    <source>
        <dbReference type="ARBA" id="ARBA00022741"/>
    </source>
</evidence>
<evidence type="ECO:0000259" key="9">
    <source>
        <dbReference type="PROSITE" id="PS51722"/>
    </source>
</evidence>
<accession>A0A1E5L9S8</accession>
<dbReference type="NCBIfam" id="TIGR00475">
    <property type="entry name" value="selB"/>
    <property type="match status" value="1"/>
</dbReference>
<dbReference type="CDD" id="cd15491">
    <property type="entry name" value="selB_III"/>
    <property type="match status" value="1"/>
</dbReference>
<dbReference type="Gene3D" id="1.10.10.2770">
    <property type="match status" value="1"/>
</dbReference>
<dbReference type="PROSITE" id="PS00301">
    <property type="entry name" value="G_TR_1"/>
    <property type="match status" value="1"/>
</dbReference>
<gene>
    <name evidence="10" type="ORF">BHU72_00680</name>
</gene>
<evidence type="ECO:0000256" key="5">
    <source>
        <dbReference type="ARBA" id="ARBA00022917"/>
    </source>
</evidence>
<dbReference type="NCBIfam" id="TIGR00231">
    <property type="entry name" value="small_GTP"/>
    <property type="match status" value="1"/>
</dbReference>
<dbReference type="InterPro" id="IPR015191">
    <property type="entry name" value="SelB_WHD4"/>
</dbReference>
<comment type="function">
    <text evidence="7">Translation factor necessary for the incorporation of selenocysteine into proteins. It probably replaces EF-Tu for the insertion of selenocysteine directed by the UGA codon. SelB binds GTP and GDP.</text>
</comment>
<dbReference type="SUPFAM" id="SSF52540">
    <property type="entry name" value="P-loop containing nucleoside triphosphate hydrolases"/>
    <property type="match status" value="1"/>
</dbReference>
<dbReference type="Proteomes" id="UP000095255">
    <property type="component" value="Unassembled WGS sequence"/>
</dbReference>
<organism evidence="10 11">
    <name type="scientific">Desulfuribacillus stibiiarsenatis</name>
    <dbReference type="NCBI Taxonomy" id="1390249"/>
    <lineage>
        <taxon>Bacteria</taxon>
        <taxon>Bacillati</taxon>
        <taxon>Bacillota</taxon>
        <taxon>Desulfuribacillia</taxon>
        <taxon>Desulfuribacillales</taxon>
        <taxon>Desulfuribacillaceae</taxon>
        <taxon>Desulfuribacillus</taxon>
    </lineage>
</organism>
<name>A0A1E5L9S8_9FIRM</name>
<evidence type="ECO:0000256" key="1">
    <source>
        <dbReference type="ARBA" id="ARBA00004496"/>
    </source>
</evidence>
<dbReference type="InterPro" id="IPR036390">
    <property type="entry name" value="WH_DNA-bd_sf"/>
</dbReference>
<keyword evidence="5" id="KW-0648">Protein biosynthesis</keyword>
<dbReference type="Pfam" id="PF00009">
    <property type="entry name" value="GTP_EFTU"/>
    <property type="match status" value="1"/>
</dbReference>
<dbReference type="STRING" id="1390249.BHU72_00680"/>
<dbReference type="Gene3D" id="2.40.30.10">
    <property type="entry name" value="Translation factors"/>
    <property type="match status" value="2"/>
</dbReference>
<dbReference type="InterPro" id="IPR004161">
    <property type="entry name" value="EFTu-like_2"/>
</dbReference>
<keyword evidence="6" id="KW-0342">GTP-binding</keyword>
<comment type="subcellular location">
    <subcellularLocation>
        <location evidence="1">Cytoplasm</location>
    </subcellularLocation>
</comment>
<dbReference type="Pfam" id="PF03144">
    <property type="entry name" value="GTP_EFTU_D2"/>
    <property type="match status" value="1"/>
</dbReference>
<dbReference type="EMBL" id="MJAT01000001">
    <property type="protein sequence ID" value="OEH86818.1"/>
    <property type="molecule type" value="Genomic_DNA"/>
</dbReference>
<dbReference type="PANTHER" id="PTHR43721:SF22">
    <property type="entry name" value="ELONGATION FACTOR TU, MITOCHONDRIAL"/>
    <property type="match status" value="1"/>
</dbReference>
<dbReference type="Pfam" id="PF09107">
    <property type="entry name" value="WHD_3rd_SelB"/>
    <property type="match status" value="1"/>
</dbReference>
<keyword evidence="3" id="KW-0963">Cytoplasm</keyword>
<dbReference type="SUPFAM" id="SSF46785">
    <property type="entry name" value="Winged helix' DNA-binding domain"/>
    <property type="match status" value="2"/>
</dbReference>
<dbReference type="OrthoDB" id="9804504at2"/>
<evidence type="ECO:0000256" key="6">
    <source>
        <dbReference type="ARBA" id="ARBA00023134"/>
    </source>
</evidence>
<keyword evidence="4" id="KW-0547">Nucleotide-binding</keyword>
<dbReference type="InterPro" id="IPR009000">
    <property type="entry name" value="Transl_B-barrel_sf"/>
</dbReference>
<dbReference type="AlphaFoldDB" id="A0A1E5L9S8"/>
<feature type="domain" description="Tr-type G" evidence="9">
    <location>
        <begin position="3"/>
        <end position="174"/>
    </location>
</feature>
<dbReference type="InterPro" id="IPR031157">
    <property type="entry name" value="G_TR_CS"/>
</dbReference>
<dbReference type="InterPro" id="IPR027417">
    <property type="entry name" value="P-loop_NTPase"/>
</dbReference>
<dbReference type="GO" id="GO:0001514">
    <property type="term" value="P:selenocysteine incorporation"/>
    <property type="evidence" value="ECO:0007669"/>
    <property type="project" value="InterPro"/>
</dbReference>
<dbReference type="PROSITE" id="PS51722">
    <property type="entry name" value="G_TR_2"/>
    <property type="match status" value="1"/>
</dbReference>
<keyword evidence="10" id="KW-0251">Elongation factor</keyword>
<dbReference type="CDD" id="cd03696">
    <property type="entry name" value="SelB_II"/>
    <property type="match status" value="1"/>
</dbReference>
<dbReference type="InterPro" id="IPR050055">
    <property type="entry name" value="EF-Tu_GTPase"/>
</dbReference>
<evidence type="ECO:0000313" key="10">
    <source>
        <dbReference type="EMBL" id="OEH86818.1"/>
    </source>
</evidence>
<dbReference type="Gene3D" id="3.40.50.300">
    <property type="entry name" value="P-loop containing nucleotide triphosphate hydrolases"/>
    <property type="match status" value="1"/>
</dbReference>
<dbReference type="SUPFAM" id="SSF50465">
    <property type="entry name" value="EF-Tu/eEF-1alpha/eIF2-gamma C-terminal domain"/>
    <property type="match status" value="1"/>
</dbReference>
<dbReference type="GO" id="GO:0003723">
    <property type="term" value="F:RNA binding"/>
    <property type="evidence" value="ECO:0007669"/>
    <property type="project" value="InterPro"/>
</dbReference>
<evidence type="ECO:0000256" key="8">
    <source>
        <dbReference type="ARBA" id="ARBA00031615"/>
    </source>
</evidence>
<dbReference type="InterPro" id="IPR004535">
    <property type="entry name" value="Transl_elong_SelB"/>
</dbReference>
<evidence type="ECO:0000313" key="11">
    <source>
        <dbReference type="Proteomes" id="UP000095255"/>
    </source>
</evidence>
<dbReference type="InterPro" id="IPR000795">
    <property type="entry name" value="T_Tr_GTP-bd_dom"/>
</dbReference>
<dbReference type="PANTHER" id="PTHR43721">
    <property type="entry name" value="ELONGATION FACTOR TU-RELATED"/>
    <property type="match status" value="1"/>
</dbReference>